<dbReference type="OrthoDB" id="9781342at2"/>
<dbReference type="PRINTS" id="PR01210">
    <property type="entry name" value="GGTRANSPTASE"/>
</dbReference>
<accession>A0A429XDV1</accession>
<dbReference type="PANTHER" id="PTHR43881:SF1">
    <property type="entry name" value="GAMMA-GLUTAMYLTRANSPEPTIDASE (AFU_ORTHOLOGUE AFUA_4G13580)"/>
    <property type="match status" value="1"/>
</dbReference>
<protein>
    <submittedName>
        <fullName evidence="1 2">Gamma-glutamyltransferase</fullName>
    </submittedName>
</protein>
<keyword evidence="2" id="KW-0808">Transferase</keyword>
<name>A0A429XDV1_SIMTE</name>
<dbReference type="Gene3D" id="3.60.20.40">
    <property type="match status" value="1"/>
</dbReference>
<evidence type="ECO:0000313" key="3">
    <source>
        <dbReference type="Proteomes" id="UP000287296"/>
    </source>
</evidence>
<reference evidence="2 3" key="1">
    <citation type="submission" date="2018-12" db="EMBL/GenBank/DDBJ databases">
        <authorList>
            <person name="Sun L."/>
            <person name="Chen Z."/>
        </authorList>
    </citation>
    <scope>NUCLEOTIDE SEQUENCE [LARGE SCALE GENOMIC DNA]</scope>
    <source>
        <strain evidence="2 3">LMG 29736</strain>
    </source>
</reference>
<dbReference type="AlphaFoldDB" id="A0A429XDV1"/>
<dbReference type="InterPro" id="IPR043137">
    <property type="entry name" value="GGT_ssub_C"/>
</dbReference>
<comment type="caution">
    <text evidence="2">The sequence shown here is derived from an EMBL/GenBank/DDBJ whole genome shotgun (WGS) entry which is preliminary data.</text>
</comment>
<dbReference type="Proteomes" id="UP000287296">
    <property type="component" value="Unassembled WGS sequence"/>
</dbReference>
<dbReference type="EMBL" id="QYTW02000001">
    <property type="protein sequence ID" value="RST61637.1"/>
    <property type="molecule type" value="Genomic_DNA"/>
</dbReference>
<gene>
    <name evidence="2" type="ORF">D5F11_001805</name>
    <name evidence="1" type="ORF">J6TS1_30780</name>
</gene>
<proteinExistence type="predicted"/>
<dbReference type="InterPro" id="IPR029055">
    <property type="entry name" value="Ntn_hydrolases_N"/>
</dbReference>
<dbReference type="SUPFAM" id="SSF56235">
    <property type="entry name" value="N-terminal nucleophile aminohydrolases (Ntn hydrolases)"/>
    <property type="match status" value="1"/>
</dbReference>
<dbReference type="EMBL" id="BORJ01000008">
    <property type="protein sequence ID" value="GIN97208.1"/>
    <property type="molecule type" value="Genomic_DNA"/>
</dbReference>
<dbReference type="Proteomes" id="UP000680670">
    <property type="component" value="Unassembled WGS sequence"/>
</dbReference>
<keyword evidence="4" id="KW-1185">Reference proteome</keyword>
<dbReference type="GO" id="GO:0016740">
    <property type="term" value="F:transferase activity"/>
    <property type="evidence" value="ECO:0007669"/>
    <property type="project" value="UniProtKB-KW"/>
</dbReference>
<dbReference type="Gene3D" id="1.10.246.130">
    <property type="match status" value="1"/>
</dbReference>
<dbReference type="PANTHER" id="PTHR43881">
    <property type="entry name" value="GAMMA-GLUTAMYLTRANSPEPTIDASE (AFU_ORTHOLOGUE AFUA_4G13580)"/>
    <property type="match status" value="1"/>
</dbReference>
<evidence type="ECO:0000313" key="1">
    <source>
        <dbReference type="EMBL" id="GIN97208.1"/>
    </source>
</evidence>
<dbReference type="RefSeq" id="WP_120115768.1">
    <property type="nucleotide sequence ID" value="NZ_BORI01000013.1"/>
</dbReference>
<evidence type="ECO:0000313" key="4">
    <source>
        <dbReference type="Proteomes" id="UP000680670"/>
    </source>
</evidence>
<dbReference type="InterPro" id="IPR052896">
    <property type="entry name" value="GGT-like_enzyme"/>
</dbReference>
<dbReference type="InterPro" id="IPR043138">
    <property type="entry name" value="GGT_lsub"/>
</dbReference>
<organism evidence="2 3">
    <name type="scientific">Siminovitchia terrae</name>
    <name type="common">Bacillus terrae</name>
    <dbReference type="NCBI Taxonomy" id="1914933"/>
    <lineage>
        <taxon>Bacteria</taxon>
        <taxon>Bacillati</taxon>
        <taxon>Bacillota</taxon>
        <taxon>Bacilli</taxon>
        <taxon>Bacillales</taxon>
        <taxon>Bacillaceae</taxon>
        <taxon>Siminovitchia</taxon>
    </lineage>
</organism>
<evidence type="ECO:0000313" key="2">
    <source>
        <dbReference type="EMBL" id="RST61637.1"/>
    </source>
</evidence>
<dbReference type="Pfam" id="PF01019">
    <property type="entry name" value="G_glu_transpept"/>
    <property type="match status" value="1"/>
</dbReference>
<reference evidence="1 4" key="2">
    <citation type="submission" date="2021-03" db="EMBL/GenBank/DDBJ databases">
        <title>Antimicrobial resistance genes in bacteria isolated from Japanese honey, and their potential for conferring macrolide and lincosamide resistance in the American foulbrood pathogen Paenibacillus larvae.</title>
        <authorList>
            <person name="Okamoto M."/>
            <person name="Kumagai M."/>
            <person name="Kanamori H."/>
            <person name="Takamatsu D."/>
        </authorList>
    </citation>
    <scope>NUCLEOTIDE SEQUENCE [LARGE SCALE GENOMIC DNA]</scope>
    <source>
        <strain evidence="1 4">J6TS1</strain>
    </source>
</reference>
<sequence>MTKHFNPLNYPYPSQRMVTYAKHGMVTTSQPLAAQAGLDILKKGGNAIDAAIATAACLTVVEPTSNGIGGDAFAIVWVNGKLHGLNSSGPAPKMISAEGVKAIGFNKMPEYGWEPVTVPGAPAAWAALSERFGKLPFEEVLQPAITYAEEGFPISPTTGYFWNKAFKEFKDKLTDPIYEHWFSMFAPENRAPRIGEMWKSTPHAETLRSIAQTNAESFYRGELAARIDAFSMATGGYIRKDDLAEFYPQWVDPISVHYKGYDIWELPPNGQGLIALLALNILKGIDINERETTETYHKQIEALKLAFADGKSLISDPAEMNVDLEDILSDSYANRRRSLIESKALLPEAEKPVESGTVYLATADQDGNMVSFIQSNYHDFGSALVVPGTGVVLQNRGHNFSLDPNHVNYLKPGKRTYHTIIPGFITKDGEAFSAFGVMGGFMQPQGHLQVISNMIDCKMNPQAALDAPRWYWSGEKSVKIEHSVPPHIAKDLHEKGHEISVELDPEDFGRGQIIIKDSASSVLIGGTDHRTDGTIAAW</sequence>